<protein>
    <submittedName>
        <fullName evidence="1">Uncharacterized protein</fullName>
    </submittedName>
</protein>
<evidence type="ECO:0000313" key="2">
    <source>
        <dbReference type="Proteomes" id="UP001286313"/>
    </source>
</evidence>
<keyword evidence="2" id="KW-1185">Reference proteome</keyword>
<dbReference type="EMBL" id="JAWQEG010004587">
    <property type="protein sequence ID" value="KAK3861001.1"/>
    <property type="molecule type" value="Genomic_DNA"/>
</dbReference>
<comment type="caution">
    <text evidence="1">The sequence shown here is derived from an EMBL/GenBank/DDBJ whole genome shotgun (WGS) entry which is preliminary data.</text>
</comment>
<reference evidence="1" key="1">
    <citation type="submission" date="2023-10" db="EMBL/GenBank/DDBJ databases">
        <title>Genome assemblies of two species of porcelain crab, Petrolisthes cinctipes and Petrolisthes manimaculis (Anomura: Porcellanidae).</title>
        <authorList>
            <person name="Angst P."/>
        </authorList>
    </citation>
    <scope>NUCLEOTIDE SEQUENCE</scope>
    <source>
        <strain evidence="1">PB745_01</strain>
        <tissue evidence="1">Gill</tissue>
    </source>
</reference>
<dbReference type="AlphaFoldDB" id="A0AAE1ETB7"/>
<gene>
    <name evidence="1" type="ORF">Pcinc_032984</name>
</gene>
<sequence length="121" mass="13379">MEFGQKLPRLTSLIKRVLDKFLKSDPDKPKMPHYNIRALTNCILDQLPLVRVDGNFITLDSPSSGPTAPVCRWGRTRVIDEYYWRYISMTQGPPLVPNSSPGSSGPGRFGAAGFGRVPSCA</sequence>
<name>A0AAE1ETB7_PETCI</name>
<organism evidence="1 2">
    <name type="scientific">Petrolisthes cinctipes</name>
    <name type="common">Flat porcelain crab</name>
    <dbReference type="NCBI Taxonomy" id="88211"/>
    <lineage>
        <taxon>Eukaryota</taxon>
        <taxon>Metazoa</taxon>
        <taxon>Ecdysozoa</taxon>
        <taxon>Arthropoda</taxon>
        <taxon>Crustacea</taxon>
        <taxon>Multicrustacea</taxon>
        <taxon>Malacostraca</taxon>
        <taxon>Eumalacostraca</taxon>
        <taxon>Eucarida</taxon>
        <taxon>Decapoda</taxon>
        <taxon>Pleocyemata</taxon>
        <taxon>Anomura</taxon>
        <taxon>Galatheoidea</taxon>
        <taxon>Porcellanidae</taxon>
        <taxon>Petrolisthes</taxon>
    </lineage>
</organism>
<accession>A0AAE1ETB7</accession>
<evidence type="ECO:0000313" key="1">
    <source>
        <dbReference type="EMBL" id="KAK3861001.1"/>
    </source>
</evidence>
<proteinExistence type="predicted"/>
<dbReference type="Proteomes" id="UP001286313">
    <property type="component" value="Unassembled WGS sequence"/>
</dbReference>